<evidence type="ECO:0000313" key="2">
    <source>
        <dbReference type="EMBL" id="PIR87005.1"/>
    </source>
</evidence>
<dbReference type="GO" id="GO:0019898">
    <property type="term" value="C:extrinsic component of membrane"/>
    <property type="evidence" value="ECO:0007669"/>
    <property type="project" value="InterPro"/>
</dbReference>
<dbReference type="GO" id="GO:0015979">
    <property type="term" value="P:photosynthesis"/>
    <property type="evidence" value="ECO:0007669"/>
    <property type="project" value="InterPro"/>
</dbReference>
<dbReference type="Gene3D" id="3.40.1000.10">
    <property type="entry name" value="Mog1/PsbP, alpha/beta/alpha sandwich"/>
    <property type="match status" value="1"/>
</dbReference>
<evidence type="ECO:0000259" key="1">
    <source>
        <dbReference type="Pfam" id="PF01789"/>
    </source>
</evidence>
<sequence>MRKIVIPILILLAVGALIIALATDRGAKLPDDTHNGNATSTLDFVAYTAPADAYTVQYPRSWRLNESPPVEGVATIITSPDAMAYVAIGFVENEALTEPGGTSQLIKELEAALRANSDYTIDGFEERLVSDEIQGYSVSGQLRVPDGVLHFREVGVLVDTGVGFVVRGTMLEEGVAAHEDSVEAIVESFRIGE</sequence>
<dbReference type="Pfam" id="PF01789">
    <property type="entry name" value="PsbP"/>
    <property type="match status" value="1"/>
</dbReference>
<dbReference type="AlphaFoldDB" id="A0A2H0UMK8"/>
<name>A0A2H0UMK8_9BACT</name>
<gene>
    <name evidence="2" type="ORF">COU11_02120</name>
</gene>
<dbReference type="GO" id="GO:0005509">
    <property type="term" value="F:calcium ion binding"/>
    <property type="evidence" value="ECO:0007669"/>
    <property type="project" value="InterPro"/>
</dbReference>
<dbReference type="GO" id="GO:0009654">
    <property type="term" value="C:photosystem II oxygen evolving complex"/>
    <property type="evidence" value="ECO:0007669"/>
    <property type="project" value="InterPro"/>
</dbReference>
<proteinExistence type="predicted"/>
<protein>
    <recommendedName>
        <fullName evidence="1">PsbP C-terminal domain-containing protein</fullName>
    </recommendedName>
</protein>
<organism evidence="2 3">
    <name type="scientific">Candidatus Harrisonbacteria bacterium CG10_big_fil_rev_8_21_14_0_10_49_15</name>
    <dbReference type="NCBI Taxonomy" id="1974587"/>
    <lineage>
        <taxon>Bacteria</taxon>
        <taxon>Candidatus Harrisoniibacteriota</taxon>
    </lineage>
</organism>
<dbReference type="Proteomes" id="UP000229526">
    <property type="component" value="Unassembled WGS sequence"/>
</dbReference>
<reference evidence="3" key="1">
    <citation type="submission" date="2017-09" db="EMBL/GenBank/DDBJ databases">
        <title>Depth-based differentiation of microbial function through sediment-hosted aquifers and enrichment of novel symbionts in the deep terrestrial subsurface.</title>
        <authorList>
            <person name="Probst A.J."/>
            <person name="Ladd B."/>
            <person name="Jarett J.K."/>
            <person name="Geller-Mcgrath D.E."/>
            <person name="Sieber C.M.K."/>
            <person name="Emerson J.B."/>
            <person name="Anantharaman K."/>
            <person name="Thomas B.C."/>
            <person name="Malmstrom R."/>
            <person name="Stieglmeier M."/>
            <person name="Klingl A."/>
            <person name="Woyke T."/>
            <person name="Ryan C.M."/>
            <person name="Banfield J.F."/>
        </authorList>
    </citation>
    <scope>NUCLEOTIDE SEQUENCE [LARGE SCALE GENOMIC DNA]</scope>
</reference>
<feature type="domain" description="PsbP C-terminal" evidence="1">
    <location>
        <begin position="43"/>
        <end position="191"/>
    </location>
</feature>
<dbReference type="EMBL" id="PFBD01000020">
    <property type="protein sequence ID" value="PIR87005.1"/>
    <property type="molecule type" value="Genomic_DNA"/>
</dbReference>
<dbReference type="InterPro" id="IPR002683">
    <property type="entry name" value="PsbP_C"/>
</dbReference>
<comment type="caution">
    <text evidence="2">The sequence shown here is derived from an EMBL/GenBank/DDBJ whole genome shotgun (WGS) entry which is preliminary data.</text>
</comment>
<evidence type="ECO:0000313" key="3">
    <source>
        <dbReference type="Proteomes" id="UP000229526"/>
    </source>
</evidence>
<accession>A0A2H0UMK8</accession>